<comment type="caution">
    <text evidence="3">The sequence shown here is derived from an EMBL/GenBank/DDBJ whole genome shotgun (WGS) entry which is preliminary data.</text>
</comment>
<evidence type="ECO:0000256" key="1">
    <source>
        <dbReference type="ARBA" id="ARBA00010574"/>
    </source>
</evidence>
<comment type="subcellular location">
    <subcellularLocation>
        <location evidence="2">Cytoplasm</location>
    </subcellularLocation>
</comment>
<dbReference type="OrthoDB" id="9793681at2"/>
<dbReference type="GO" id="GO:0042256">
    <property type="term" value="P:cytosolic ribosome assembly"/>
    <property type="evidence" value="ECO:0007669"/>
    <property type="project" value="UniProtKB-UniRule"/>
</dbReference>
<dbReference type="InterPro" id="IPR004394">
    <property type="entry name" value="Iojap/RsfS/C7orf30"/>
</dbReference>
<dbReference type="PANTHER" id="PTHR21043:SF0">
    <property type="entry name" value="MITOCHONDRIAL ASSEMBLY OF RIBOSOMAL LARGE SUBUNIT PROTEIN 1"/>
    <property type="match status" value="1"/>
</dbReference>
<dbReference type="HAMAP" id="MF_01477">
    <property type="entry name" value="Iojap_RsfS"/>
    <property type="match status" value="1"/>
</dbReference>
<comment type="similarity">
    <text evidence="1 2">Belongs to the Iojap/RsfS family.</text>
</comment>
<sequence>MENLKEIVKILDDKKGENIVAFNISPVSALADYMVICTCNSEVHLNAITDALLYAMKRKGVMPIGVDGTGKSKWVCIDFGDVIVHLMTEDSRNFYDLESIWGDCDKVNVFNVGQ</sequence>
<dbReference type="Proteomes" id="UP000322876">
    <property type="component" value="Unassembled WGS sequence"/>
</dbReference>
<evidence type="ECO:0000313" key="4">
    <source>
        <dbReference type="Proteomes" id="UP000322876"/>
    </source>
</evidence>
<dbReference type="Gene3D" id="3.30.460.10">
    <property type="entry name" value="Beta Polymerase, domain 2"/>
    <property type="match status" value="1"/>
</dbReference>
<dbReference type="InterPro" id="IPR043519">
    <property type="entry name" value="NT_sf"/>
</dbReference>
<name>A0A5A8F946_9BACT</name>
<organism evidence="3 4">
    <name type="scientific">Deferribacter autotrophicus</name>
    <dbReference type="NCBI Taxonomy" id="500465"/>
    <lineage>
        <taxon>Bacteria</taxon>
        <taxon>Pseudomonadati</taxon>
        <taxon>Deferribacterota</taxon>
        <taxon>Deferribacteres</taxon>
        <taxon>Deferribacterales</taxon>
        <taxon>Deferribacteraceae</taxon>
        <taxon>Deferribacter</taxon>
    </lineage>
</organism>
<comment type="function">
    <text evidence="2">Functions as a ribosomal silencing factor. Interacts with ribosomal protein uL14 (rplN), blocking formation of intersubunit bridge B8. Prevents association of the 30S and 50S ribosomal subunits and the formation of functional ribosomes, thus repressing translation.</text>
</comment>
<keyword evidence="4" id="KW-1185">Reference proteome</keyword>
<proteinExistence type="inferred from homology"/>
<dbReference type="GO" id="GO:0017148">
    <property type="term" value="P:negative regulation of translation"/>
    <property type="evidence" value="ECO:0007669"/>
    <property type="project" value="UniProtKB-UniRule"/>
</dbReference>
<dbReference type="GO" id="GO:0043023">
    <property type="term" value="F:ribosomal large subunit binding"/>
    <property type="evidence" value="ECO:0007669"/>
    <property type="project" value="TreeGrafter"/>
</dbReference>
<protein>
    <recommendedName>
        <fullName evidence="2">Ribosomal silencing factor RsfS</fullName>
    </recommendedName>
</protein>
<reference evidence="3 4" key="1">
    <citation type="submission" date="2019-06" db="EMBL/GenBank/DDBJ databases">
        <title>Genomic insights into carbon and energy metabolism of Deferribacter autotrophicus revealed new metabolic traits in the phylum Deferribacteres.</title>
        <authorList>
            <person name="Slobodkin A.I."/>
            <person name="Slobodkina G.B."/>
            <person name="Allioux M."/>
            <person name="Alain K."/>
            <person name="Jebbar M."/>
            <person name="Shadrin V."/>
            <person name="Kublanov I.V."/>
            <person name="Toshchakov S.V."/>
            <person name="Bonch-Osmolovskaya E.A."/>
        </authorList>
    </citation>
    <scope>NUCLEOTIDE SEQUENCE [LARGE SCALE GENOMIC DNA]</scope>
    <source>
        <strain evidence="3 4">SL50</strain>
    </source>
</reference>
<accession>A0A5A8F946</accession>
<keyword evidence="2" id="KW-0810">Translation regulation</keyword>
<evidence type="ECO:0000313" key="3">
    <source>
        <dbReference type="EMBL" id="KAA0259452.1"/>
    </source>
</evidence>
<dbReference type="Pfam" id="PF02410">
    <property type="entry name" value="RsfS"/>
    <property type="match status" value="1"/>
</dbReference>
<dbReference type="PANTHER" id="PTHR21043">
    <property type="entry name" value="IOJAP SUPERFAMILY ORTHOLOG"/>
    <property type="match status" value="1"/>
</dbReference>
<dbReference type="SUPFAM" id="SSF81301">
    <property type="entry name" value="Nucleotidyltransferase"/>
    <property type="match status" value="1"/>
</dbReference>
<keyword evidence="2" id="KW-0963">Cytoplasm</keyword>
<dbReference type="GO" id="GO:0090071">
    <property type="term" value="P:negative regulation of ribosome biogenesis"/>
    <property type="evidence" value="ECO:0007669"/>
    <property type="project" value="UniProtKB-UniRule"/>
</dbReference>
<evidence type="ECO:0000256" key="2">
    <source>
        <dbReference type="HAMAP-Rule" id="MF_01477"/>
    </source>
</evidence>
<dbReference type="RefSeq" id="WP_149265272.1">
    <property type="nucleotide sequence ID" value="NZ_VFJB01000001.1"/>
</dbReference>
<keyword evidence="2" id="KW-0678">Repressor</keyword>
<dbReference type="AlphaFoldDB" id="A0A5A8F946"/>
<dbReference type="EMBL" id="VFJB01000001">
    <property type="protein sequence ID" value="KAA0259452.1"/>
    <property type="molecule type" value="Genomic_DNA"/>
</dbReference>
<gene>
    <name evidence="2 3" type="primary">rsfS</name>
    <name evidence="3" type="ORF">FHQ18_00815</name>
</gene>
<dbReference type="GO" id="GO:0005737">
    <property type="term" value="C:cytoplasm"/>
    <property type="evidence" value="ECO:0007669"/>
    <property type="project" value="UniProtKB-SubCell"/>
</dbReference>
<comment type="subunit">
    <text evidence="2">Interacts with ribosomal protein uL14 (rplN).</text>
</comment>
<dbReference type="NCBIfam" id="TIGR00090">
    <property type="entry name" value="rsfS_iojap_ybeB"/>
    <property type="match status" value="1"/>
</dbReference>